<accession>A0A1H3M3D1</accession>
<comment type="similarity">
    <text evidence="2 10">Belongs to the TRAFAC class TrmE-Era-EngA-EngB-Septin-like GTPase superfamily. EngB GTPase family.</text>
</comment>
<keyword evidence="5 10" id="KW-0547">Nucleotide-binding</keyword>
<dbReference type="NCBIfam" id="TIGR03598">
    <property type="entry name" value="GTPase_YsxC"/>
    <property type="match status" value="1"/>
</dbReference>
<dbReference type="PRINTS" id="PR00449">
    <property type="entry name" value="RASTRNSFRMNG"/>
</dbReference>
<proteinExistence type="inferred from homology"/>
<dbReference type="InterPro" id="IPR030393">
    <property type="entry name" value="G_ENGB_dom"/>
</dbReference>
<comment type="caution">
    <text evidence="12">The sequence shown here is derived from an EMBL/GenBank/DDBJ whole genome shotgun (WGS) entry which is preliminary data.</text>
</comment>
<gene>
    <name evidence="10" type="primary">engB</name>
    <name evidence="12" type="ORF">SAMN05444412_102331</name>
</gene>
<evidence type="ECO:0000256" key="3">
    <source>
        <dbReference type="ARBA" id="ARBA00022618"/>
    </source>
</evidence>
<dbReference type="InterPro" id="IPR027417">
    <property type="entry name" value="P-loop_NTPase"/>
</dbReference>
<keyword evidence="3 10" id="KW-0132">Cell division</keyword>
<evidence type="ECO:0000313" key="13">
    <source>
        <dbReference type="Proteomes" id="UP000199663"/>
    </source>
</evidence>
<dbReference type="HAMAP" id="MF_00321">
    <property type="entry name" value="GTPase_EngB"/>
    <property type="match status" value="1"/>
</dbReference>
<evidence type="ECO:0000259" key="11">
    <source>
        <dbReference type="PROSITE" id="PS51706"/>
    </source>
</evidence>
<dbReference type="InterPro" id="IPR019987">
    <property type="entry name" value="GTP-bd_ribosome_bio_YsxC"/>
</dbReference>
<reference evidence="12 13" key="1">
    <citation type="submission" date="2016-10" db="EMBL/GenBank/DDBJ databases">
        <authorList>
            <person name="Varghese N."/>
            <person name="Submissions S."/>
        </authorList>
    </citation>
    <scope>NUCLEOTIDE SEQUENCE [LARGE SCALE GENOMIC DNA]</scope>
    <source>
        <strain evidence="12 13">DSM 17997</strain>
    </source>
</reference>
<dbReference type="NCBIfam" id="TIGR00231">
    <property type="entry name" value="small_GTP"/>
    <property type="match status" value="1"/>
</dbReference>
<evidence type="ECO:0000256" key="4">
    <source>
        <dbReference type="ARBA" id="ARBA00022723"/>
    </source>
</evidence>
<dbReference type="SUPFAM" id="SSF52540">
    <property type="entry name" value="P-loop containing nucleoside triphosphate hydrolases"/>
    <property type="match status" value="1"/>
</dbReference>
<dbReference type="Gene3D" id="3.40.50.300">
    <property type="entry name" value="P-loop containing nucleotide triphosphate hydrolases"/>
    <property type="match status" value="1"/>
</dbReference>
<evidence type="ECO:0000256" key="2">
    <source>
        <dbReference type="ARBA" id="ARBA00009638"/>
    </source>
</evidence>
<keyword evidence="6" id="KW-0460">Magnesium</keyword>
<evidence type="ECO:0000256" key="8">
    <source>
        <dbReference type="ARBA" id="ARBA00023210"/>
    </source>
</evidence>
<evidence type="ECO:0000256" key="5">
    <source>
        <dbReference type="ARBA" id="ARBA00022741"/>
    </source>
</evidence>
<comment type="cofactor">
    <cofactor evidence="1">
        <name>Mg(2+)</name>
        <dbReference type="ChEBI" id="CHEBI:18420"/>
    </cofactor>
</comment>
<dbReference type="PROSITE" id="PS51706">
    <property type="entry name" value="G_ENGB"/>
    <property type="match status" value="1"/>
</dbReference>
<dbReference type="RefSeq" id="WP_019596745.1">
    <property type="nucleotide sequence ID" value="NZ_FNQC01000002.1"/>
</dbReference>
<evidence type="ECO:0000313" key="12">
    <source>
        <dbReference type="EMBL" id="SDY71210.1"/>
    </source>
</evidence>
<keyword evidence="7 10" id="KW-0342">GTP-binding</keyword>
<organism evidence="12 13">
    <name type="scientific">Rhodonellum ikkaensis</name>
    <dbReference type="NCBI Taxonomy" id="336829"/>
    <lineage>
        <taxon>Bacteria</taxon>
        <taxon>Pseudomonadati</taxon>
        <taxon>Bacteroidota</taxon>
        <taxon>Cytophagia</taxon>
        <taxon>Cytophagales</taxon>
        <taxon>Cytophagaceae</taxon>
        <taxon>Rhodonellum</taxon>
    </lineage>
</organism>
<name>A0A1H3M3D1_9BACT</name>
<evidence type="ECO:0000256" key="10">
    <source>
        <dbReference type="HAMAP-Rule" id="MF_00321"/>
    </source>
</evidence>
<keyword evidence="4" id="KW-0479">Metal-binding</keyword>
<dbReference type="PANTHER" id="PTHR11649:SF13">
    <property type="entry name" value="ENGB-TYPE G DOMAIN-CONTAINING PROTEIN"/>
    <property type="match status" value="1"/>
</dbReference>
<dbReference type="PANTHER" id="PTHR11649">
    <property type="entry name" value="MSS1/TRME-RELATED GTP-BINDING PROTEIN"/>
    <property type="match status" value="1"/>
</dbReference>
<dbReference type="InterPro" id="IPR005225">
    <property type="entry name" value="Small_GTP-bd"/>
</dbReference>
<evidence type="ECO:0000256" key="7">
    <source>
        <dbReference type="ARBA" id="ARBA00023134"/>
    </source>
</evidence>
<sequence>MIKTATFLISNTDHEKCPAPNKPEFAFIGRSNVGKSSLINMLTNNKKLAKISGTPGKTQLINHFDIDGKWYMVDLPGYGFAKVSKSLKADWDKMIKSYLTSRENLVAVFVLIDSRLDPQNPDLEFLTWCGKNGVPVVIIFTKADKQSKTKTHASVDKFLNASEAIFQEAPLYFITSAETADGKKDVVSFIEEQVKEYYATPN</sequence>
<comment type="function">
    <text evidence="10">Necessary for normal cell division and for the maintenance of normal septation.</text>
</comment>
<dbReference type="Pfam" id="PF01926">
    <property type="entry name" value="MMR_HSR1"/>
    <property type="match status" value="1"/>
</dbReference>
<evidence type="ECO:0000256" key="1">
    <source>
        <dbReference type="ARBA" id="ARBA00001946"/>
    </source>
</evidence>
<protein>
    <recommendedName>
        <fullName evidence="10">Probable GTP-binding protein EngB</fullName>
    </recommendedName>
</protein>
<dbReference type="EMBL" id="FNQC01000002">
    <property type="protein sequence ID" value="SDY71210.1"/>
    <property type="molecule type" value="Genomic_DNA"/>
</dbReference>
<keyword evidence="9 10" id="KW-0131">Cell cycle</keyword>
<keyword evidence="13" id="KW-1185">Reference proteome</keyword>
<dbReference type="CDD" id="cd01876">
    <property type="entry name" value="YihA_EngB"/>
    <property type="match status" value="1"/>
</dbReference>
<evidence type="ECO:0000256" key="6">
    <source>
        <dbReference type="ARBA" id="ARBA00022842"/>
    </source>
</evidence>
<dbReference type="Proteomes" id="UP000199663">
    <property type="component" value="Unassembled WGS sequence"/>
</dbReference>
<feature type="domain" description="EngB-type G" evidence="11">
    <location>
        <begin position="21"/>
        <end position="196"/>
    </location>
</feature>
<evidence type="ECO:0000256" key="9">
    <source>
        <dbReference type="ARBA" id="ARBA00023306"/>
    </source>
</evidence>
<keyword evidence="8 10" id="KW-0717">Septation</keyword>
<dbReference type="InterPro" id="IPR006073">
    <property type="entry name" value="GTP-bd"/>
</dbReference>